<evidence type="ECO:0000313" key="2">
    <source>
        <dbReference type="Proteomes" id="UP001168642"/>
    </source>
</evidence>
<accession>A0ABT8VV74</accession>
<sequence length="170" mass="19962">MKYQTKNKVLVIGFVVVLILCYQLAISNTVVLKNTYHNLKEEELLFKNTPKQLSLLSQQKKYYDTLLKKYQMDGGSIQNNLLKKINSLSQEHQLKVVEFLEPHVFSNNEMMIKTYQFTVEGDYNAIIKLVNHLEQQTVFGEIINLHFEKKLNFRTNKSYLQAHVLLKSYS</sequence>
<proteinExistence type="predicted"/>
<reference evidence="1" key="1">
    <citation type="submission" date="2023-07" db="EMBL/GenBank/DDBJ databases">
        <title>Wenyingzhuangia sp. chi5 genome sequencing and assembly.</title>
        <authorList>
            <person name="Park S."/>
        </authorList>
    </citation>
    <scope>NUCLEOTIDE SEQUENCE</scope>
    <source>
        <strain evidence="1">Chi5</strain>
    </source>
</reference>
<protein>
    <recommendedName>
        <fullName evidence="3">Type IV pilus assembly protein PilO</fullName>
    </recommendedName>
</protein>
<dbReference type="EMBL" id="JAUMIT010000009">
    <property type="protein sequence ID" value="MDO3695885.1"/>
    <property type="molecule type" value="Genomic_DNA"/>
</dbReference>
<evidence type="ECO:0000313" key="1">
    <source>
        <dbReference type="EMBL" id="MDO3695885.1"/>
    </source>
</evidence>
<comment type="caution">
    <text evidence="1">The sequence shown here is derived from an EMBL/GenBank/DDBJ whole genome shotgun (WGS) entry which is preliminary data.</text>
</comment>
<gene>
    <name evidence="1" type="ORF">QVZ41_13625</name>
</gene>
<organism evidence="1 2">
    <name type="scientific">Wenyingzhuangia gilva</name>
    <dbReference type="NCBI Taxonomy" id="3057677"/>
    <lineage>
        <taxon>Bacteria</taxon>
        <taxon>Pseudomonadati</taxon>
        <taxon>Bacteroidota</taxon>
        <taxon>Flavobacteriia</taxon>
        <taxon>Flavobacteriales</taxon>
        <taxon>Flavobacteriaceae</taxon>
        <taxon>Wenyingzhuangia</taxon>
    </lineage>
</organism>
<name>A0ABT8VV74_9FLAO</name>
<evidence type="ECO:0008006" key="3">
    <source>
        <dbReference type="Google" id="ProtNLM"/>
    </source>
</evidence>
<dbReference type="Proteomes" id="UP001168642">
    <property type="component" value="Unassembled WGS sequence"/>
</dbReference>
<keyword evidence="2" id="KW-1185">Reference proteome</keyword>
<dbReference type="RefSeq" id="WP_302885190.1">
    <property type="nucleotide sequence ID" value="NZ_JAUMIT010000009.1"/>
</dbReference>